<comment type="caution">
    <text evidence="5">The sequence shown here is derived from an EMBL/GenBank/DDBJ whole genome shotgun (WGS) entry which is preliminary data.</text>
</comment>
<dbReference type="Gene3D" id="3.40.1190.20">
    <property type="match status" value="1"/>
</dbReference>
<feature type="domain" description="Carbohydrate kinase PfkB" evidence="4">
    <location>
        <begin position="19"/>
        <end position="93"/>
    </location>
</feature>
<dbReference type="PROSITE" id="PS00584">
    <property type="entry name" value="PFKB_KINASES_2"/>
    <property type="match status" value="1"/>
</dbReference>
<dbReference type="InterPro" id="IPR029056">
    <property type="entry name" value="Ribokinase-like"/>
</dbReference>
<protein>
    <submittedName>
        <fullName evidence="5">Carbohydrate kinase</fullName>
    </submittedName>
</protein>
<feature type="non-terminal residue" evidence="5">
    <location>
        <position position="1"/>
    </location>
</feature>
<dbReference type="Pfam" id="PF00294">
    <property type="entry name" value="PfkB"/>
    <property type="match status" value="1"/>
</dbReference>
<proteinExistence type="inferred from homology"/>
<dbReference type="InterPro" id="IPR011611">
    <property type="entry name" value="PfkB_dom"/>
</dbReference>
<evidence type="ECO:0000256" key="3">
    <source>
        <dbReference type="ARBA" id="ARBA00022777"/>
    </source>
</evidence>
<dbReference type="PANTHER" id="PTHR43085:SF13">
    <property type="entry name" value="INOSITOL 3-KINASE"/>
    <property type="match status" value="1"/>
</dbReference>
<dbReference type="GO" id="GO:0010264">
    <property type="term" value="P:myo-inositol hexakisphosphate biosynthetic process"/>
    <property type="evidence" value="ECO:0007669"/>
    <property type="project" value="TreeGrafter"/>
</dbReference>
<accession>A0A523YS53</accession>
<dbReference type="GO" id="GO:0016301">
    <property type="term" value="F:kinase activity"/>
    <property type="evidence" value="ECO:0007669"/>
    <property type="project" value="UniProtKB-KW"/>
</dbReference>
<gene>
    <name evidence="5" type="ORF">E3J33_00210</name>
</gene>
<reference evidence="5 6" key="1">
    <citation type="submission" date="2019-03" db="EMBL/GenBank/DDBJ databases">
        <title>Metabolic potential of uncultured bacteria and archaea associated with petroleum seepage in deep-sea sediments.</title>
        <authorList>
            <person name="Dong X."/>
            <person name="Hubert C."/>
        </authorList>
    </citation>
    <scope>NUCLEOTIDE SEQUENCE [LARGE SCALE GENOMIC DNA]</scope>
    <source>
        <strain evidence="5">E29_bin28</strain>
    </source>
</reference>
<keyword evidence="2" id="KW-0808">Transferase</keyword>
<sequence length="105" mass="11420">FLRLNRLESQFVKVKEVSRKTIVLLTKGKDGCTIIERGKELEVPTRPLLEKDPTGAGDLFLGGFAYGILRGYSLEKSAQVANYCGGLAVGRVGIPTKIKIGENLV</sequence>
<keyword evidence="3 5" id="KW-0418">Kinase</keyword>
<evidence type="ECO:0000259" key="4">
    <source>
        <dbReference type="Pfam" id="PF00294"/>
    </source>
</evidence>
<evidence type="ECO:0000313" key="6">
    <source>
        <dbReference type="Proteomes" id="UP000316925"/>
    </source>
</evidence>
<evidence type="ECO:0000313" key="5">
    <source>
        <dbReference type="EMBL" id="TET94362.1"/>
    </source>
</evidence>
<dbReference type="InterPro" id="IPR050306">
    <property type="entry name" value="PfkB_Carbo_kinase"/>
</dbReference>
<dbReference type="EMBL" id="SOIJ01000012">
    <property type="protein sequence ID" value="TET94362.1"/>
    <property type="molecule type" value="Genomic_DNA"/>
</dbReference>
<organism evidence="5 6">
    <name type="scientific">Aerophobetes bacterium</name>
    <dbReference type="NCBI Taxonomy" id="2030807"/>
    <lineage>
        <taxon>Bacteria</taxon>
        <taxon>Candidatus Aerophobota</taxon>
    </lineage>
</organism>
<dbReference type="InterPro" id="IPR002173">
    <property type="entry name" value="Carboh/pur_kinase_PfkB_CS"/>
</dbReference>
<dbReference type="PANTHER" id="PTHR43085">
    <property type="entry name" value="HEXOKINASE FAMILY MEMBER"/>
    <property type="match status" value="1"/>
</dbReference>
<name>A0A523YS53_UNCAE</name>
<evidence type="ECO:0000256" key="1">
    <source>
        <dbReference type="ARBA" id="ARBA00010688"/>
    </source>
</evidence>
<dbReference type="Proteomes" id="UP000316925">
    <property type="component" value="Unassembled WGS sequence"/>
</dbReference>
<evidence type="ECO:0000256" key="2">
    <source>
        <dbReference type="ARBA" id="ARBA00022679"/>
    </source>
</evidence>
<dbReference type="SUPFAM" id="SSF53613">
    <property type="entry name" value="Ribokinase-like"/>
    <property type="match status" value="1"/>
</dbReference>
<comment type="similarity">
    <text evidence="1">Belongs to the carbohydrate kinase PfkB family.</text>
</comment>
<dbReference type="AlphaFoldDB" id="A0A523YS53"/>